<dbReference type="EMBL" id="CP163441">
    <property type="protein sequence ID" value="XDQ45663.1"/>
    <property type="molecule type" value="Genomic_DNA"/>
</dbReference>
<evidence type="ECO:0000313" key="3">
    <source>
        <dbReference type="EMBL" id="XDQ45663.1"/>
    </source>
</evidence>
<gene>
    <name evidence="3" type="ORF">AB5J52_27315</name>
</gene>
<keyword evidence="2" id="KW-1133">Transmembrane helix</keyword>
<organism evidence="3">
    <name type="scientific">Streptomyces sp. R39</name>
    <dbReference type="NCBI Taxonomy" id="3238631"/>
    <lineage>
        <taxon>Bacteria</taxon>
        <taxon>Bacillati</taxon>
        <taxon>Actinomycetota</taxon>
        <taxon>Actinomycetes</taxon>
        <taxon>Kitasatosporales</taxon>
        <taxon>Streptomycetaceae</taxon>
        <taxon>Streptomyces</taxon>
    </lineage>
</organism>
<sequence>MARPTDWHNLDLHDDPTPGDPHEVRLQGQRFKTFVEDVATVLRGMRSASKDSVLKNSAGKAMEAFKEQIGKLPGQLQKLYDSYDLVSGALLTYAGKLEHAQTTADHALAKARILRGDLSKAQARLAGATTAANTAKSAQDKLNNPTGNAPAPDPEKVRKATRDAQYANEHQKAMQSQVDSLNSQLAELRAKAENAGKDQNKAATKLVHDIHSASDAGIHNKKWYEKVGDWIADNWDEFVTACKFFVAIAGILLLFLGGPIFALIVLAAALIVLADTIAKFAQGKAGWGDVLFAVLDCIPVVGKLAMLAKAGRLVKGVRMAIRVRKAEITCARLIKLWHMGEDLKGFQKVGFAFTKGEFKNTLKDALNGGWGDVKKNALGNLASNVIGVGTGSVVAKGLNKMGKVINESSLTNMTRRQYGSLGMTLAGKTPMGKAVVGATQGFLTSVTKATVNTAFFGADFDTSGVLLDTVSGYGDSGVGYKPGILSAKAAFSR</sequence>
<keyword evidence="2" id="KW-0472">Membrane</keyword>
<dbReference type="RefSeq" id="WP_369224512.1">
    <property type="nucleotide sequence ID" value="NZ_CP163441.1"/>
</dbReference>
<proteinExistence type="predicted"/>
<protein>
    <submittedName>
        <fullName evidence="3">Uncharacterized protein</fullName>
    </submittedName>
</protein>
<dbReference type="AlphaFoldDB" id="A0AB39QTJ7"/>
<evidence type="ECO:0000256" key="2">
    <source>
        <dbReference type="SAM" id="Phobius"/>
    </source>
</evidence>
<reference evidence="3" key="1">
    <citation type="submission" date="2024-07" db="EMBL/GenBank/DDBJ databases">
        <authorList>
            <person name="Yu S.T."/>
        </authorList>
    </citation>
    <scope>NUCLEOTIDE SEQUENCE</scope>
    <source>
        <strain evidence="3">R39</strain>
    </source>
</reference>
<feature type="region of interest" description="Disordered" evidence="1">
    <location>
        <begin position="1"/>
        <end position="20"/>
    </location>
</feature>
<name>A0AB39QTJ7_9ACTN</name>
<keyword evidence="2" id="KW-0812">Transmembrane</keyword>
<feature type="compositionally biased region" description="Basic and acidic residues" evidence="1">
    <location>
        <begin position="153"/>
        <end position="162"/>
    </location>
</feature>
<evidence type="ECO:0000256" key="1">
    <source>
        <dbReference type="SAM" id="MobiDB-lite"/>
    </source>
</evidence>
<feature type="region of interest" description="Disordered" evidence="1">
    <location>
        <begin position="129"/>
        <end position="173"/>
    </location>
</feature>
<accession>A0AB39QTJ7</accession>
<feature type="transmembrane region" description="Helical" evidence="2">
    <location>
        <begin position="244"/>
        <end position="274"/>
    </location>
</feature>